<accession>A0A374P456</accession>
<dbReference type="RefSeq" id="WP_009296112.1">
    <property type="nucleotide sequence ID" value="NZ_BQNJ01000001.1"/>
</dbReference>
<dbReference type="Proteomes" id="UP000263014">
    <property type="component" value="Unassembled WGS sequence"/>
</dbReference>
<reference evidence="1" key="2">
    <citation type="submission" date="2022-01" db="EMBL/GenBank/DDBJ databases">
        <title>Novel bile acid biosynthetic pathways are enriched in the microbiome of centenarians.</title>
        <authorList>
            <person name="Sato Y."/>
            <person name="Atarashi K."/>
            <person name="Plichta R.D."/>
            <person name="Arai Y."/>
            <person name="Sasajima S."/>
            <person name="Kearney M.S."/>
            <person name="Suda W."/>
            <person name="Takeshita K."/>
            <person name="Sasaki T."/>
            <person name="Okamoto S."/>
            <person name="Skelly N.A."/>
            <person name="Okamura Y."/>
            <person name="Vlamakis H."/>
            <person name="Li Y."/>
            <person name="Tanoue T."/>
            <person name="Takei H."/>
            <person name="Nittono H."/>
            <person name="Narushima S."/>
            <person name="Irie J."/>
            <person name="Itoh H."/>
            <person name="Moriya K."/>
            <person name="Sugiura Y."/>
            <person name="Suematsu M."/>
            <person name="Moritoki N."/>
            <person name="Shibata S."/>
            <person name="Littman R.D."/>
            <person name="Fischbach A.M."/>
            <person name="Uwamino Y."/>
            <person name="Inoue T."/>
            <person name="Honda A."/>
            <person name="Hattori M."/>
            <person name="Murai T."/>
            <person name="Xavier J.R."/>
            <person name="Hirose N."/>
            <person name="Honda K."/>
        </authorList>
    </citation>
    <scope>NUCLEOTIDE SEQUENCE</scope>
    <source>
        <strain evidence="1">CE91-St55</strain>
    </source>
</reference>
<dbReference type="Proteomes" id="UP001055091">
    <property type="component" value="Unassembled WGS sequence"/>
</dbReference>
<dbReference type="Proteomes" id="UP000261023">
    <property type="component" value="Unassembled WGS sequence"/>
</dbReference>
<gene>
    <name evidence="1" type="ORF">CE91St55_18190</name>
    <name evidence="2" type="ORF">DWX31_20365</name>
    <name evidence="3" type="ORF">DXD79_19895</name>
</gene>
<proteinExistence type="predicted"/>
<evidence type="ECO:0000313" key="5">
    <source>
        <dbReference type="Proteomes" id="UP000263014"/>
    </source>
</evidence>
<name>A0A374P456_9FIRM</name>
<protein>
    <submittedName>
        <fullName evidence="3">Uncharacterized protein</fullName>
    </submittedName>
</protein>
<dbReference type="OrthoDB" id="3186008at2"/>
<dbReference type="AlphaFoldDB" id="A0A374P456"/>
<organism evidence="3 5">
    <name type="scientific">Hungatella hathewayi</name>
    <dbReference type="NCBI Taxonomy" id="154046"/>
    <lineage>
        <taxon>Bacteria</taxon>
        <taxon>Bacillati</taxon>
        <taxon>Bacillota</taxon>
        <taxon>Clostridia</taxon>
        <taxon>Lachnospirales</taxon>
        <taxon>Lachnospiraceae</taxon>
        <taxon>Hungatella</taxon>
    </lineage>
</organism>
<evidence type="ECO:0000313" key="3">
    <source>
        <dbReference type="EMBL" id="RGJ01641.1"/>
    </source>
</evidence>
<evidence type="ECO:0000313" key="1">
    <source>
        <dbReference type="EMBL" id="GKG99837.1"/>
    </source>
</evidence>
<dbReference type="EMBL" id="QTJW01000014">
    <property type="protein sequence ID" value="RGD68773.1"/>
    <property type="molecule type" value="Genomic_DNA"/>
</dbReference>
<sequence>MGFFSKLFKGPEIDMEKSSANAKKMRTLFNQVVKDGDAYRLIYGYTEDVSRFNYGFVHGSKTKIGNLIVGWNEDSQTIVVVPTVPDLSGCGDPTYYRRSEILKAYRNKYPTDAFIIYPDKKGYIGINAYDWLEDEKLYVYVSQDEELAAFTDFFMNRFATK</sequence>
<comment type="caution">
    <text evidence="3">The sequence shown here is derived from an EMBL/GenBank/DDBJ whole genome shotgun (WGS) entry which is preliminary data.</text>
</comment>
<dbReference type="EMBL" id="QSON01000009">
    <property type="protein sequence ID" value="RGJ01641.1"/>
    <property type="molecule type" value="Genomic_DNA"/>
</dbReference>
<evidence type="ECO:0000313" key="4">
    <source>
        <dbReference type="Proteomes" id="UP000261023"/>
    </source>
</evidence>
<evidence type="ECO:0000313" key="2">
    <source>
        <dbReference type="EMBL" id="RGD68773.1"/>
    </source>
</evidence>
<dbReference type="EMBL" id="BQNJ01000001">
    <property type="protein sequence ID" value="GKG99837.1"/>
    <property type="molecule type" value="Genomic_DNA"/>
</dbReference>
<reference evidence="4 5" key="1">
    <citation type="submission" date="2018-08" db="EMBL/GenBank/DDBJ databases">
        <title>A genome reference for cultivated species of the human gut microbiota.</title>
        <authorList>
            <person name="Zou Y."/>
            <person name="Xue W."/>
            <person name="Luo G."/>
        </authorList>
    </citation>
    <scope>NUCLEOTIDE SEQUENCE [LARGE SCALE GENOMIC DNA]</scope>
    <source>
        <strain evidence="2 4">AF19-13AC</strain>
        <strain evidence="3 5">TM09-12</strain>
    </source>
</reference>